<gene>
    <name evidence="10" type="ORF">PODLI_1B011850</name>
</gene>
<dbReference type="EMBL" id="OX395127">
    <property type="protein sequence ID" value="CAI5765162.1"/>
    <property type="molecule type" value="Genomic_DNA"/>
</dbReference>
<feature type="transmembrane region" description="Helical" evidence="9">
    <location>
        <begin position="191"/>
        <end position="208"/>
    </location>
</feature>
<dbReference type="Pfam" id="PF01027">
    <property type="entry name" value="Bax1-I"/>
    <property type="match status" value="1"/>
</dbReference>
<dbReference type="AlphaFoldDB" id="A0AA35JU61"/>
<feature type="compositionally biased region" description="Basic and acidic residues" evidence="8">
    <location>
        <begin position="127"/>
        <end position="144"/>
    </location>
</feature>
<name>A0AA35JU61_9SAUR</name>
<accession>A0AA35JU61</accession>
<dbReference type="GO" id="GO:2001234">
    <property type="term" value="P:negative regulation of apoptotic signaling pathway"/>
    <property type="evidence" value="ECO:0007669"/>
    <property type="project" value="TreeGrafter"/>
</dbReference>
<dbReference type="GO" id="GO:0006915">
    <property type="term" value="P:apoptotic process"/>
    <property type="evidence" value="ECO:0007669"/>
    <property type="project" value="UniProtKB-KW"/>
</dbReference>
<feature type="transmembrane region" description="Helical" evidence="9">
    <location>
        <begin position="246"/>
        <end position="264"/>
    </location>
</feature>
<evidence type="ECO:0000256" key="3">
    <source>
        <dbReference type="ARBA" id="ARBA00022692"/>
    </source>
</evidence>
<comment type="similarity">
    <text evidence="2">Belongs to the BI1 family.</text>
</comment>
<evidence type="ECO:0000313" key="11">
    <source>
        <dbReference type="Proteomes" id="UP001178461"/>
    </source>
</evidence>
<feature type="region of interest" description="Disordered" evidence="8">
    <location>
        <begin position="38"/>
        <end position="144"/>
    </location>
</feature>
<feature type="transmembrane region" description="Helical" evidence="9">
    <location>
        <begin position="329"/>
        <end position="348"/>
    </location>
</feature>
<keyword evidence="11" id="KW-1185">Reference proteome</keyword>
<protein>
    <recommendedName>
        <fullName evidence="7">Transmembrane BAX inhibitor motif-containing protein 6</fullName>
    </recommendedName>
</protein>
<evidence type="ECO:0000256" key="1">
    <source>
        <dbReference type="ARBA" id="ARBA00004141"/>
    </source>
</evidence>
<feature type="compositionally biased region" description="Low complexity" evidence="8">
    <location>
        <begin position="77"/>
        <end position="88"/>
    </location>
</feature>
<keyword evidence="5 9" id="KW-1133">Transmembrane helix</keyword>
<sequence>MALHAIGCAGTPYAQPESASPLEALRSPPCAALLALPPRGGRVPLLGKGETTELSQSGRNLPRALPIGPTLESQRTSPLSAASDLLPLRPIPHPEMDQWQLPGRGRATNEKEKVSAAGQSKPRHVRLAKERQQLSSPRQEDPPREIEYFDTKSCVSLPASTMDVFNRNINVDALFKFSHISASTQQHLKKVYASFALCMFLAAAGAYINVVTQLVQFGMLTGLGALGLMIWLMATPHNQGTEQKRLSMLAGFAFLTGVNLGPLLEMCIAINPSIIPTAFMGTAVIFSCFSLSALYAKRRAYLYLGGVLFSGLFLMLFFSLINIFVGSTWLFTANLYIGLMVMCGFVLFDTQLIIEKAENGDKDYIWHCVDLFLDFVNIFRELMVILGMSENKKKKEK</sequence>
<keyword evidence="4" id="KW-0053">Apoptosis</keyword>
<dbReference type="PROSITE" id="PS01243">
    <property type="entry name" value="BI1"/>
    <property type="match status" value="1"/>
</dbReference>
<dbReference type="InterPro" id="IPR006214">
    <property type="entry name" value="Bax_inhibitor_1-related"/>
</dbReference>
<dbReference type="GO" id="GO:0019899">
    <property type="term" value="F:enzyme binding"/>
    <property type="evidence" value="ECO:0007669"/>
    <property type="project" value="TreeGrafter"/>
</dbReference>
<keyword evidence="3 9" id="KW-0812">Transmembrane</keyword>
<dbReference type="PANTHER" id="PTHR23291">
    <property type="entry name" value="BAX INHIBITOR-RELATED"/>
    <property type="match status" value="1"/>
</dbReference>
<dbReference type="GO" id="GO:0031966">
    <property type="term" value="C:mitochondrial membrane"/>
    <property type="evidence" value="ECO:0007669"/>
    <property type="project" value="TreeGrafter"/>
</dbReference>
<evidence type="ECO:0000256" key="7">
    <source>
        <dbReference type="ARBA" id="ARBA00033086"/>
    </source>
</evidence>
<feature type="transmembrane region" description="Helical" evidence="9">
    <location>
        <begin position="214"/>
        <end position="234"/>
    </location>
</feature>
<evidence type="ECO:0000256" key="2">
    <source>
        <dbReference type="ARBA" id="ARBA00010350"/>
    </source>
</evidence>
<evidence type="ECO:0000256" key="4">
    <source>
        <dbReference type="ARBA" id="ARBA00022703"/>
    </source>
</evidence>
<dbReference type="GO" id="GO:0033119">
    <property type="term" value="P:negative regulation of RNA splicing"/>
    <property type="evidence" value="ECO:0007669"/>
    <property type="project" value="TreeGrafter"/>
</dbReference>
<feature type="transmembrane region" description="Helical" evidence="9">
    <location>
        <begin position="301"/>
        <end position="323"/>
    </location>
</feature>
<dbReference type="Proteomes" id="UP001178461">
    <property type="component" value="Chromosome 2"/>
</dbReference>
<comment type="subcellular location">
    <subcellularLocation>
        <location evidence="1">Membrane</location>
        <topology evidence="1">Multi-pass membrane protein</topology>
    </subcellularLocation>
</comment>
<dbReference type="GO" id="GO:0034620">
    <property type="term" value="P:cellular response to unfolded protein"/>
    <property type="evidence" value="ECO:0007669"/>
    <property type="project" value="TreeGrafter"/>
</dbReference>
<keyword evidence="6 9" id="KW-0472">Membrane</keyword>
<evidence type="ECO:0000313" key="10">
    <source>
        <dbReference type="EMBL" id="CAI5765162.1"/>
    </source>
</evidence>
<evidence type="ECO:0000256" key="5">
    <source>
        <dbReference type="ARBA" id="ARBA00022989"/>
    </source>
</evidence>
<dbReference type="InterPro" id="IPR006213">
    <property type="entry name" value="Bax_inhbtr1_CS"/>
</dbReference>
<evidence type="ECO:0000256" key="6">
    <source>
        <dbReference type="ARBA" id="ARBA00023136"/>
    </source>
</evidence>
<evidence type="ECO:0000256" key="9">
    <source>
        <dbReference type="SAM" id="Phobius"/>
    </source>
</evidence>
<reference evidence="10" key="1">
    <citation type="submission" date="2022-12" db="EMBL/GenBank/DDBJ databases">
        <authorList>
            <person name="Alioto T."/>
            <person name="Alioto T."/>
            <person name="Gomez Garrido J."/>
        </authorList>
    </citation>
    <scope>NUCLEOTIDE SEQUENCE</scope>
</reference>
<feature type="transmembrane region" description="Helical" evidence="9">
    <location>
        <begin position="270"/>
        <end position="294"/>
    </location>
</feature>
<proteinExistence type="inferred from homology"/>
<organism evidence="10 11">
    <name type="scientific">Podarcis lilfordi</name>
    <name type="common">Lilford's wall lizard</name>
    <dbReference type="NCBI Taxonomy" id="74358"/>
    <lineage>
        <taxon>Eukaryota</taxon>
        <taxon>Metazoa</taxon>
        <taxon>Chordata</taxon>
        <taxon>Craniata</taxon>
        <taxon>Vertebrata</taxon>
        <taxon>Euteleostomi</taxon>
        <taxon>Lepidosauria</taxon>
        <taxon>Squamata</taxon>
        <taxon>Bifurcata</taxon>
        <taxon>Unidentata</taxon>
        <taxon>Episquamata</taxon>
        <taxon>Laterata</taxon>
        <taxon>Lacertibaenia</taxon>
        <taxon>Lacertidae</taxon>
        <taxon>Podarcis</taxon>
    </lineage>
</organism>
<evidence type="ECO:0000256" key="8">
    <source>
        <dbReference type="SAM" id="MobiDB-lite"/>
    </source>
</evidence>
<dbReference type="CDD" id="cd10430">
    <property type="entry name" value="BI-1"/>
    <property type="match status" value="1"/>
</dbReference>
<dbReference type="PANTHER" id="PTHR23291:SF32">
    <property type="entry name" value="BAX INHIBITOR 1"/>
    <property type="match status" value="1"/>
</dbReference>